<dbReference type="AlphaFoldDB" id="A0A4R8MFR5"/>
<reference evidence="6 7" key="1">
    <citation type="submission" date="2019-03" db="EMBL/GenBank/DDBJ databases">
        <title>Genomic Encyclopedia of Type Strains, Phase III (KMG-III): the genomes of soil and plant-associated and newly described type strains.</title>
        <authorList>
            <person name="Whitman W."/>
        </authorList>
    </citation>
    <scope>NUCLEOTIDE SEQUENCE [LARGE SCALE GENOMIC DNA]</scope>
    <source>
        <strain evidence="6 7">CECT 8301</strain>
    </source>
</reference>
<dbReference type="GO" id="GO:0016887">
    <property type="term" value="F:ATP hydrolysis activity"/>
    <property type="evidence" value="ECO:0007669"/>
    <property type="project" value="InterPro"/>
</dbReference>
<dbReference type="GO" id="GO:0005524">
    <property type="term" value="F:ATP binding"/>
    <property type="evidence" value="ECO:0007669"/>
    <property type="project" value="UniProtKB-KW"/>
</dbReference>
<sequence length="432" mass="48084">MVDSQDVILKAQNISKQYRLGLVGTGTISHDLNRWWNRIRGKEDPYLKVGESNDRSTKGSSEYVWALKDINFEVKRGEVLGIIGKNGAGKSTLLKILSKVTGPTTGEIKTRGRIASLLEVGTGFHGEMTGRENIFLNGAILGMTKKEITAKIDEIIDFSGCQRYIDTPVKRYSSGMTVRLAFAVAAFLEPEILVIDEVLAVGDAEFQKKAIGKMQDISRGEGRTVLFVSHNLMAVQALCTRAIVLEHGNIVFEGNTKDGVSFYLSKTKKIARFESVLNESNRRWKTSGEVELIKIVSTAREVNIRSQLKFDVFLKTNKKIEGLVSLSGTICNKKDVALGSFFTKPFDIDKSDNMKIGFSITNHNLAVGDYYLNISISKGSIYTSDLEDLDHAYEAIGFEVLSETKNNDYIIKWNSDWGDVFFDSNIEGVRNI</sequence>
<dbReference type="RefSeq" id="WP_133967074.1">
    <property type="nucleotide sequence ID" value="NZ_SORL01000007.1"/>
</dbReference>
<dbReference type="InterPro" id="IPR003593">
    <property type="entry name" value="AAA+_ATPase"/>
</dbReference>
<keyword evidence="7" id="KW-1185">Reference proteome</keyword>
<dbReference type="InterPro" id="IPR050683">
    <property type="entry name" value="Bact_Polysacc_Export_ATP-bd"/>
</dbReference>
<dbReference type="InterPro" id="IPR003439">
    <property type="entry name" value="ABC_transporter-like_ATP-bd"/>
</dbReference>
<dbReference type="PROSITE" id="PS50893">
    <property type="entry name" value="ABC_TRANSPORTER_2"/>
    <property type="match status" value="1"/>
</dbReference>
<comment type="caution">
    <text evidence="6">The sequence shown here is derived from an EMBL/GenBank/DDBJ whole genome shotgun (WGS) entry which is preliminary data.</text>
</comment>
<evidence type="ECO:0000259" key="5">
    <source>
        <dbReference type="PROSITE" id="PS50893"/>
    </source>
</evidence>
<evidence type="ECO:0000313" key="7">
    <source>
        <dbReference type="Proteomes" id="UP000294824"/>
    </source>
</evidence>
<accession>A0A4R8MFR5</accession>
<feature type="domain" description="ABC transporter" evidence="5">
    <location>
        <begin position="47"/>
        <end position="272"/>
    </location>
</feature>
<dbReference type="PANTHER" id="PTHR46743:SF2">
    <property type="entry name" value="TEICHOIC ACIDS EXPORT ATP-BINDING PROTEIN TAGH"/>
    <property type="match status" value="1"/>
</dbReference>
<dbReference type="Pfam" id="PF14524">
    <property type="entry name" value="Wzt_C"/>
    <property type="match status" value="1"/>
</dbReference>
<evidence type="ECO:0000256" key="3">
    <source>
        <dbReference type="ARBA" id="ARBA00022741"/>
    </source>
</evidence>
<evidence type="ECO:0000256" key="2">
    <source>
        <dbReference type="ARBA" id="ARBA00022448"/>
    </source>
</evidence>
<dbReference type="InterPro" id="IPR029439">
    <property type="entry name" value="Wzt_C"/>
</dbReference>
<comment type="similarity">
    <text evidence="1">Belongs to the ABC transporter superfamily.</text>
</comment>
<protein>
    <submittedName>
        <fullName evidence="6">Lipopolysaccharide transport system ATP-binding protein</fullName>
    </submittedName>
</protein>
<dbReference type="InterPro" id="IPR015860">
    <property type="entry name" value="ABC_transpr_TagH-like"/>
</dbReference>
<dbReference type="Pfam" id="PF00005">
    <property type="entry name" value="ABC_tran"/>
    <property type="match status" value="1"/>
</dbReference>
<dbReference type="SUPFAM" id="SSF52540">
    <property type="entry name" value="P-loop containing nucleoside triphosphate hydrolases"/>
    <property type="match status" value="1"/>
</dbReference>
<gene>
    <name evidence="6" type="ORF">DFQ06_1691</name>
</gene>
<dbReference type="Gene3D" id="3.40.50.300">
    <property type="entry name" value="P-loop containing nucleotide triphosphate hydrolases"/>
    <property type="match status" value="1"/>
</dbReference>
<evidence type="ECO:0000256" key="4">
    <source>
        <dbReference type="ARBA" id="ARBA00022840"/>
    </source>
</evidence>
<dbReference type="GO" id="GO:0140359">
    <property type="term" value="F:ABC-type transporter activity"/>
    <property type="evidence" value="ECO:0007669"/>
    <property type="project" value="InterPro"/>
</dbReference>
<evidence type="ECO:0000256" key="1">
    <source>
        <dbReference type="ARBA" id="ARBA00005417"/>
    </source>
</evidence>
<dbReference type="GO" id="GO:0016020">
    <property type="term" value="C:membrane"/>
    <property type="evidence" value="ECO:0007669"/>
    <property type="project" value="InterPro"/>
</dbReference>
<keyword evidence="4 6" id="KW-0067">ATP-binding</keyword>
<dbReference type="CDD" id="cd03220">
    <property type="entry name" value="ABC_KpsT_Wzt"/>
    <property type="match status" value="1"/>
</dbReference>
<proteinExistence type="inferred from homology"/>
<dbReference type="InterPro" id="IPR027417">
    <property type="entry name" value="P-loop_NTPase"/>
</dbReference>
<evidence type="ECO:0000313" key="6">
    <source>
        <dbReference type="EMBL" id="TDY64769.1"/>
    </source>
</evidence>
<keyword evidence="2" id="KW-0813">Transport</keyword>
<organism evidence="6 7">
    <name type="scientific">Algibacter lectus</name>
    <dbReference type="NCBI Taxonomy" id="221126"/>
    <lineage>
        <taxon>Bacteria</taxon>
        <taxon>Pseudomonadati</taxon>
        <taxon>Bacteroidota</taxon>
        <taxon>Flavobacteriia</taxon>
        <taxon>Flavobacteriales</taxon>
        <taxon>Flavobacteriaceae</taxon>
        <taxon>Algibacter</taxon>
    </lineage>
</organism>
<dbReference type="Proteomes" id="UP000294824">
    <property type="component" value="Unassembled WGS sequence"/>
</dbReference>
<name>A0A4R8MFR5_9FLAO</name>
<dbReference type="PANTHER" id="PTHR46743">
    <property type="entry name" value="TEICHOIC ACIDS EXPORT ATP-BINDING PROTEIN TAGH"/>
    <property type="match status" value="1"/>
</dbReference>
<keyword evidence="3" id="KW-0547">Nucleotide-binding</keyword>
<dbReference type="EMBL" id="SORL01000007">
    <property type="protein sequence ID" value="TDY64769.1"/>
    <property type="molecule type" value="Genomic_DNA"/>
</dbReference>
<dbReference type="SMART" id="SM00382">
    <property type="entry name" value="AAA"/>
    <property type="match status" value="1"/>
</dbReference>